<reference evidence="1 2" key="1">
    <citation type="submission" date="2019-08" db="EMBL/GenBank/DDBJ databases">
        <title>Whole genome of Aphis craccivora.</title>
        <authorList>
            <person name="Voronova N.V."/>
            <person name="Shulinski R.S."/>
            <person name="Bandarenka Y.V."/>
            <person name="Zhorov D.G."/>
            <person name="Warner D."/>
        </authorList>
    </citation>
    <scope>NUCLEOTIDE SEQUENCE [LARGE SCALE GENOMIC DNA]</scope>
    <source>
        <strain evidence="1">180601</strain>
        <tissue evidence="1">Whole Body</tissue>
    </source>
</reference>
<accession>A0A6G0W1T8</accession>
<dbReference type="AlphaFoldDB" id="A0A6G0W1T8"/>
<organism evidence="1 2">
    <name type="scientific">Aphis craccivora</name>
    <name type="common">Cowpea aphid</name>
    <dbReference type="NCBI Taxonomy" id="307492"/>
    <lineage>
        <taxon>Eukaryota</taxon>
        <taxon>Metazoa</taxon>
        <taxon>Ecdysozoa</taxon>
        <taxon>Arthropoda</taxon>
        <taxon>Hexapoda</taxon>
        <taxon>Insecta</taxon>
        <taxon>Pterygota</taxon>
        <taxon>Neoptera</taxon>
        <taxon>Paraneoptera</taxon>
        <taxon>Hemiptera</taxon>
        <taxon>Sternorrhyncha</taxon>
        <taxon>Aphidomorpha</taxon>
        <taxon>Aphidoidea</taxon>
        <taxon>Aphididae</taxon>
        <taxon>Aphidini</taxon>
        <taxon>Aphis</taxon>
        <taxon>Aphis</taxon>
    </lineage>
</organism>
<feature type="non-terminal residue" evidence="1">
    <location>
        <position position="1"/>
    </location>
</feature>
<proteinExistence type="predicted"/>
<evidence type="ECO:0000313" key="1">
    <source>
        <dbReference type="EMBL" id="KAF0716853.1"/>
    </source>
</evidence>
<protein>
    <submittedName>
        <fullName evidence="1">FLYWCH-type domain-containing protein</fullName>
    </submittedName>
</protein>
<keyword evidence="2" id="KW-1185">Reference proteome</keyword>
<gene>
    <name evidence="1" type="ORF">FWK35_00029147</name>
</gene>
<feature type="non-terminal residue" evidence="1">
    <location>
        <position position="79"/>
    </location>
</feature>
<dbReference type="Proteomes" id="UP000478052">
    <property type="component" value="Unassembled WGS sequence"/>
</dbReference>
<sequence>QWWRCSSDKNYIAFIVSNLDKKNSSKGIHNHPTDCPNKIEKQSYSKLENHRLSVTVTLNPLVKQYMINEGNVFLYFQHH</sequence>
<comment type="caution">
    <text evidence="1">The sequence shown here is derived from an EMBL/GenBank/DDBJ whole genome shotgun (WGS) entry which is preliminary data.</text>
</comment>
<dbReference type="EMBL" id="VUJU01009925">
    <property type="protein sequence ID" value="KAF0716853.1"/>
    <property type="molecule type" value="Genomic_DNA"/>
</dbReference>
<name>A0A6G0W1T8_APHCR</name>
<evidence type="ECO:0000313" key="2">
    <source>
        <dbReference type="Proteomes" id="UP000478052"/>
    </source>
</evidence>